<comment type="similarity">
    <text evidence="1">Belongs to the peptidase A1 family.</text>
</comment>
<evidence type="ECO:0000256" key="7">
    <source>
        <dbReference type="SAM" id="SignalP"/>
    </source>
</evidence>
<feature type="signal peptide" evidence="7">
    <location>
        <begin position="1"/>
        <end position="18"/>
    </location>
</feature>
<evidence type="ECO:0000313" key="10">
    <source>
        <dbReference type="Proteomes" id="UP000553632"/>
    </source>
</evidence>
<dbReference type="Proteomes" id="UP000553632">
    <property type="component" value="Unassembled WGS sequence"/>
</dbReference>
<dbReference type="AlphaFoldDB" id="A0A7J6S2Q7"/>
<dbReference type="GO" id="GO:0004190">
    <property type="term" value="F:aspartic-type endopeptidase activity"/>
    <property type="evidence" value="ECO:0007669"/>
    <property type="project" value="UniProtKB-KW"/>
</dbReference>
<organism evidence="9 10">
    <name type="scientific">Perkinsus olseni</name>
    <name type="common">Perkinsus atlanticus</name>
    <dbReference type="NCBI Taxonomy" id="32597"/>
    <lineage>
        <taxon>Eukaryota</taxon>
        <taxon>Sar</taxon>
        <taxon>Alveolata</taxon>
        <taxon>Perkinsozoa</taxon>
        <taxon>Perkinsea</taxon>
        <taxon>Perkinsida</taxon>
        <taxon>Perkinsidae</taxon>
        <taxon>Perkinsus</taxon>
    </lineage>
</organism>
<gene>
    <name evidence="9" type="ORF">FOZ63_024096</name>
</gene>
<evidence type="ECO:0000256" key="1">
    <source>
        <dbReference type="ARBA" id="ARBA00007447"/>
    </source>
</evidence>
<dbReference type="Pfam" id="PF00026">
    <property type="entry name" value="Asp"/>
    <property type="match status" value="1"/>
</dbReference>
<comment type="caution">
    <text evidence="9">The sequence shown here is derived from an EMBL/GenBank/DDBJ whole genome shotgun (WGS) entry which is preliminary data.</text>
</comment>
<dbReference type="PANTHER" id="PTHR47965">
    <property type="entry name" value="ASPARTYL PROTEASE-RELATED"/>
    <property type="match status" value="1"/>
</dbReference>
<keyword evidence="10" id="KW-1185">Reference proteome</keyword>
<dbReference type="InterPro" id="IPR033121">
    <property type="entry name" value="PEPTIDASE_A1"/>
</dbReference>
<dbReference type="GO" id="GO:0006508">
    <property type="term" value="P:proteolysis"/>
    <property type="evidence" value="ECO:0007669"/>
    <property type="project" value="UniProtKB-KW"/>
</dbReference>
<evidence type="ECO:0000256" key="5">
    <source>
        <dbReference type="ARBA" id="ARBA00022801"/>
    </source>
</evidence>
<accession>A0A7J6S2Q7</accession>
<evidence type="ECO:0000313" key="9">
    <source>
        <dbReference type="EMBL" id="KAF4726826.1"/>
    </source>
</evidence>
<dbReference type="PROSITE" id="PS51767">
    <property type="entry name" value="PEPTIDASE_A1"/>
    <property type="match status" value="1"/>
</dbReference>
<evidence type="ECO:0000256" key="4">
    <source>
        <dbReference type="ARBA" id="ARBA00022750"/>
    </source>
</evidence>
<keyword evidence="5" id="KW-0378">Hydrolase</keyword>
<keyword evidence="3 7" id="KW-0732">Signal</keyword>
<keyword evidence="6" id="KW-0865">Zymogen</keyword>
<dbReference type="Gene3D" id="2.40.70.10">
    <property type="entry name" value="Acid Proteases"/>
    <property type="match status" value="1"/>
</dbReference>
<evidence type="ECO:0000256" key="2">
    <source>
        <dbReference type="ARBA" id="ARBA00022670"/>
    </source>
</evidence>
<dbReference type="SUPFAM" id="SSF50630">
    <property type="entry name" value="Acid proteases"/>
    <property type="match status" value="1"/>
</dbReference>
<name>A0A7J6S2Q7_PEROL</name>
<reference evidence="9 10" key="1">
    <citation type="submission" date="2020-04" db="EMBL/GenBank/DDBJ databases">
        <title>Perkinsus olseni comparative genomics.</title>
        <authorList>
            <person name="Bogema D.R."/>
        </authorList>
    </citation>
    <scope>NUCLEOTIDE SEQUENCE [LARGE SCALE GENOMIC DNA]</scope>
    <source>
        <strain evidence="9 10">ATCC PRA-207</strain>
    </source>
</reference>
<dbReference type="PANTHER" id="PTHR47965:SF12">
    <property type="entry name" value="ASPARTIC PROTEINASE 3-RELATED"/>
    <property type="match status" value="1"/>
</dbReference>
<evidence type="ECO:0000259" key="8">
    <source>
        <dbReference type="PROSITE" id="PS51767"/>
    </source>
</evidence>
<proteinExistence type="inferred from homology"/>
<feature type="domain" description="Peptidase A1" evidence="8">
    <location>
        <begin position="27"/>
        <end position="386"/>
    </location>
</feature>
<dbReference type="InterPro" id="IPR021109">
    <property type="entry name" value="Peptidase_aspartic_dom_sf"/>
</dbReference>
<feature type="chain" id="PRO_5029856772" description="Peptidase A1 domain-containing protein" evidence="7">
    <location>
        <begin position="19"/>
        <end position="414"/>
    </location>
</feature>
<sequence>MIKSAVVLSAAAWRLVAASSSLSFPMQHNRAEMNFDGYPLKLAVDSGSAESYLVYGGWYESLYGPGSCEHLLTGCYFCPATDPCDLDSLLAQGTHRLMFISGCSVDVVVRNVTLLVGEQAFRNFQIGLMVGNNGLDRCAHPYALLGLSITPANTTTERLPSALQQLVKAGGISETAFSIHVSKLYVGISGSLVLGREPHNATSMISFPLVRPRWARQAFAIAASVVRVKSASTTDQVIDLSGRQRNLQVVVDTGTARTKLPTEVFSMVLAAITAEFGGFKHVRWSESTHQQQKAELLAYLDNHGHIWVRKNLLGQLPVVVVEVGAESSFEVNLSNHAQICENDWCVLLLTNKIRFLGPSHIFVLGQSFFMDYNLHVNFDDNVIGLATPQGPVEKQVVSKQSWTEILNPRCKRTF</sequence>
<keyword evidence="2" id="KW-0645">Protease</keyword>
<evidence type="ECO:0000256" key="6">
    <source>
        <dbReference type="ARBA" id="ARBA00023145"/>
    </source>
</evidence>
<protein>
    <recommendedName>
        <fullName evidence="8">Peptidase A1 domain-containing protein</fullName>
    </recommendedName>
</protein>
<keyword evidence="4" id="KW-0064">Aspartyl protease</keyword>
<dbReference type="InterPro" id="IPR001461">
    <property type="entry name" value="Aspartic_peptidase_A1"/>
</dbReference>
<dbReference type="EMBL" id="JABANO010021426">
    <property type="protein sequence ID" value="KAF4726826.1"/>
    <property type="molecule type" value="Genomic_DNA"/>
</dbReference>
<evidence type="ECO:0000256" key="3">
    <source>
        <dbReference type="ARBA" id="ARBA00022729"/>
    </source>
</evidence>